<sequence>MATSENKTSPALVFAAWFVVLIPAAWGIYFTLLNALKLLQ</sequence>
<evidence type="ECO:0000256" key="1">
    <source>
        <dbReference type="SAM" id="Phobius"/>
    </source>
</evidence>
<evidence type="ECO:0008006" key="4">
    <source>
        <dbReference type="Google" id="ProtNLM"/>
    </source>
</evidence>
<keyword evidence="1" id="KW-0812">Transmembrane</keyword>
<accession>A0A841JLW2</accession>
<name>A0A841JLW2_9BACT</name>
<keyword evidence="1" id="KW-1133">Transmembrane helix</keyword>
<dbReference type="AlphaFoldDB" id="A0A841JLW2"/>
<dbReference type="Proteomes" id="UP000538666">
    <property type="component" value="Unassembled WGS sequence"/>
</dbReference>
<organism evidence="2 3">
    <name type="scientific">Silvibacterium bohemicum</name>
    <dbReference type="NCBI Taxonomy" id="1577686"/>
    <lineage>
        <taxon>Bacteria</taxon>
        <taxon>Pseudomonadati</taxon>
        <taxon>Acidobacteriota</taxon>
        <taxon>Terriglobia</taxon>
        <taxon>Terriglobales</taxon>
        <taxon>Acidobacteriaceae</taxon>
        <taxon>Silvibacterium</taxon>
    </lineage>
</organism>
<protein>
    <recommendedName>
        <fullName evidence="4">Oxalate:formate antiporter</fullName>
    </recommendedName>
</protein>
<comment type="caution">
    <text evidence="2">The sequence shown here is derived from an EMBL/GenBank/DDBJ whole genome shotgun (WGS) entry which is preliminary data.</text>
</comment>
<evidence type="ECO:0000313" key="2">
    <source>
        <dbReference type="EMBL" id="MBB6142203.1"/>
    </source>
</evidence>
<reference evidence="2 3" key="1">
    <citation type="submission" date="2020-08" db="EMBL/GenBank/DDBJ databases">
        <title>Genomic Encyclopedia of Type Strains, Phase IV (KMG-IV): sequencing the most valuable type-strain genomes for metagenomic binning, comparative biology and taxonomic classification.</title>
        <authorList>
            <person name="Goeker M."/>
        </authorList>
    </citation>
    <scope>NUCLEOTIDE SEQUENCE [LARGE SCALE GENOMIC DNA]</scope>
    <source>
        <strain evidence="2 3">DSM 103733</strain>
    </source>
</reference>
<evidence type="ECO:0000313" key="3">
    <source>
        <dbReference type="Proteomes" id="UP000538666"/>
    </source>
</evidence>
<dbReference type="OrthoDB" id="8566528at2"/>
<feature type="transmembrane region" description="Helical" evidence="1">
    <location>
        <begin position="12"/>
        <end position="36"/>
    </location>
</feature>
<keyword evidence="3" id="KW-1185">Reference proteome</keyword>
<dbReference type="EMBL" id="JACHEK010000001">
    <property type="protein sequence ID" value="MBB6142203.1"/>
    <property type="molecule type" value="Genomic_DNA"/>
</dbReference>
<proteinExistence type="predicted"/>
<dbReference type="RefSeq" id="WP_156185743.1">
    <property type="nucleotide sequence ID" value="NZ_JACHEK010000001.1"/>
</dbReference>
<gene>
    <name evidence="2" type="ORF">HNQ77_000141</name>
</gene>
<keyword evidence="1" id="KW-0472">Membrane</keyword>